<protein>
    <submittedName>
        <fullName evidence="1">Uncharacterized protein</fullName>
    </submittedName>
</protein>
<gene>
    <name evidence="1" type="ORF">CN611_18720</name>
</gene>
<name>A0A2A8BKN8_9BACI</name>
<dbReference type="EMBL" id="NUDL01000062">
    <property type="protein sequence ID" value="PEM52970.1"/>
    <property type="molecule type" value="Genomic_DNA"/>
</dbReference>
<dbReference type="AlphaFoldDB" id="A0A2A8BKN8"/>
<proteinExistence type="predicted"/>
<evidence type="ECO:0000313" key="2">
    <source>
        <dbReference type="Proteomes" id="UP000220621"/>
    </source>
</evidence>
<accession>A0A2A8BKN8</accession>
<organism evidence="1 2">
    <name type="scientific">Bacillus wiedmannii</name>
    <dbReference type="NCBI Taxonomy" id="1890302"/>
    <lineage>
        <taxon>Bacteria</taxon>
        <taxon>Bacillati</taxon>
        <taxon>Bacillota</taxon>
        <taxon>Bacilli</taxon>
        <taxon>Bacillales</taxon>
        <taxon>Bacillaceae</taxon>
        <taxon>Bacillus</taxon>
        <taxon>Bacillus cereus group</taxon>
    </lineage>
</organism>
<dbReference type="Proteomes" id="UP000220621">
    <property type="component" value="Unassembled WGS sequence"/>
</dbReference>
<sequence>MNTVFIIVFWILMLFPILYVIKIKHWNLKVAALFVGRILLSIIFFINGIVLGLQRNWAEPPYGTEWDVFINSLLHGKTDALIHLLLLIIIVTFDLIILFYYRNKKIRVFPYFFHLGSY</sequence>
<dbReference type="RefSeq" id="WP_081257286.1">
    <property type="nucleotide sequence ID" value="NZ_JAKGBO010000008.1"/>
</dbReference>
<comment type="caution">
    <text evidence="1">The sequence shown here is derived from an EMBL/GenBank/DDBJ whole genome shotgun (WGS) entry which is preliminary data.</text>
</comment>
<evidence type="ECO:0000313" key="1">
    <source>
        <dbReference type="EMBL" id="PEM52970.1"/>
    </source>
</evidence>
<reference evidence="1 2" key="1">
    <citation type="submission" date="2017-09" db="EMBL/GenBank/DDBJ databases">
        <title>Large-scale bioinformatics analysis of Bacillus genomes uncovers conserved roles of natural products in bacterial physiology.</title>
        <authorList>
            <consortium name="Agbiome Team Llc"/>
            <person name="Bleich R.M."/>
            <person name="Grubbs K.J."/>
            <person name="Santa Maria K.C."/>
            <person name="Allen S.E."/>
            <person name="Farag S."/>
            <person name="Shank E.A."/>
            <person name="Bowers A."/>
        </authorList>
    </citation>
    <scope>NUCLEOTIDE SEQUENCE [LARGE SCALE GENOMIC DNA]</scope>
    <source>
        <strain evidence="1 2">AFS010764</strain>
    </source>
</reference>